<dbReference type="OrthoDB" id="51434at2157"/>
<evidence type="ECO:0000259" key="7">
    <source>
        <dbReference type="PROSITE" id="PS51462"/>
    </source>
</evidence>
<dbReference type="CDD" id="cd03426">
    <property type="entry name" value="NUDIX_CoAse_Nudt7"/>
    <property type="match status" value="1"/>
</dbReference>
<evidence type="ECO:0000256" key="2">
    <source>
        <dbReference type="ARBA" id="ARBA00001946"/>
    </source>
</evidence>
<reference evidence="8 9" key="2">
    <citation type="journal article" date="2024" name="Int. J. Syst. Evol. Microbiol.">
        <title>Promethearchaeum syntrophicum gen. nov., sp. nov., an anaerobic, obligately syntrophic archaeon, the first isolate of the lineage 'Asgard' archaea, and proposal of the new archaeal phylum Promethearchaeota phyl. nov. and kingdom Promethearchaeati regn. nov.</title>
        <authorList>
            <person name="Imachi H."/>
            <person name="Nobu M.K."/>
            <person name="Kato S."/>
            <person name="Takaki Y."/>
            <person name="Miyazaki M."/>
            <person name="Miyata M."/>
            <person name="Ogawara M."/>
            <person name="Saito Y."/>
            <person name="Sakai S."/>
            <person name="Tahara Y.O."/>
            <person name="Takano Y."/>
            <person name="Tasumi E."/>
            <person name="Uematsu K."/>
            <person name="Yoshimura T."/>
            <person name="Itoh T."/>
            <person name="Ohkuma M."/>
            <person name="Takai K."/>
        </authorList>
    </citation>
    <scope>NUCLEOTIDE SEQUENCE [LARGE SCALE GENOMIC DNA]</scope>
    <source>
        <strain evidence="8 9">MK-D1</strain>
    </source>
</reference>
<dbReference type="PROSITE" id="PS51462">
    <property type="entry name" value="NUDIX"/>
    <property type="match status" value="1"/>
</dbReference>
<comment type="cofactor">
    <cofactor evidence="1">
        <name>Mn(2+)</name>
        <dbReference type="ChEBI" id="CHEBI:29035"/>
    </cofactor>
</comment>
<proteinExistence type="predicted"/>
<dbReference type="Pfam" id="PF00293">
    <property type="entry name" value="NUDIX"/>
    <property type="match status" value="1"/>
</dbReference>
<keyword evidence="3" id="KW-0479">Metal-binding</keyword>
<comment type="cofactor">
    <cofactor evidence="2">
        <name>Mg(2+)</name>
        <dbReference type="ChEBI" id="CHEBI:18420"/>
    </cofactor>
</comment>
<dbReference type="SUPFAM" id="SSF55811">
    <property type="entry name" value="Nudix"/>
    <property type="match status" value="1"/>
</dbReference>
<dbReference type="EC" id="3.6.1.55" evidence="8"/>
<dbReference type="GeneID" id="41331408"/>
<dbReference type="Gene3D" id="3.90.79.10">
    <property type="entry name" value="Nucleoside Triphosphate Pyrophosphohydrolase"/>
    <property type="match status" value="1"/>
</dbReference>
<evidence type="ECO:0000313" key="8">
    <source>
        <dbReference type="EMBL" id="QEE17601.1"/>
    </source>
</evidence>
<dbReference type="PANTHER" id="PTHR12992:SF11">
    <property type="entry name" value="MITOCHONDRIAL COENZYME A DIPHOSPHATASE NUDT8"/>
    <property type="match status" value="1"/>
</dbReference>
<name>A0A5B9DF03_9ARCH</name>
<dbReference type="InterPro" id="IPR045121">
    <property type="entry name" value="CoAse"/>
</dbReference>
<gene>
    <name evidence="8" type="ORF">DSAG12_03438</name>
</gene>
<evidence type="ECO:0000256" key="5">
    <source>
        <dbReference type="ARBA" id="ARBA00022842"/>
    </source>
</evidence>
<accession>A0A5B9DF03</accession>
<dbReference type="InterPro" id="IPR000086">
    <property type="entry name" value="NUDIX_hydrolase_dom"/>
</dbReference>
<organism evidence="8 9">
    <name type="scientific">Promethearchaeum syntrophicum</name>
    <dbReference type="NCBI Taxonomy" id="2594042"/>
    <lineage>
        <taxon>Archaea</taxon>
        <taxon>Promethearchaeati</taxon>
        <taxon>Promethearchaeota</taxon>
        <taxon>Promethearchaeia</taxon>
        <taxon>Promethearchaeales</taxon>
        <taxon>Promethearchaeaceae</taxon>
        <taxon>Promethearchaeum</taxon>
    </lineage>
</organism>
<feature type="domain" description="Nudix hydrolase" evidence="7">
    <location>
        <begin position="35"/>
        <end position="176"/>
    </location>
</feature>
<dbReference type="RefSeq" id="WP_162306811.1">
    <property type="nucleotide sequence ID" value="NZ_CP042905.2"/>
</dbReference>
<dbReference type="InterPro" id="IPR015797">
    <property type="entry name" value="NUDIX_hydrolase-like_dom_sf"/>
</dbReference>
<dbReference type="PANTHER" id="PTHR12992">
    <property type="entry name" value="NUDIX HYDROLASE"/>
    <property type="match status" value="1"/>
</dbReference>
<dbReference type="Proteomes" id="UP000321408">
    <property type="component" value="Chromosome"/>
</dbReference>
<reference evidence="8 9" key="1">
    <citation type="journal article" date="2020" name="Nature">
        <title>Isolation of an archaeon at the prokaryote-eukaryote interface.</title>
        <authorList>
            <person name="Imachi H."/>
            <person name="Nobu M.K."/>
            <person name="Nakahara N."/>
            <person name="Morono Y."/>
            <person name="Ogawara M."/>
            <person name="Takaki Y."/>
            <person name="Takano Y."/>
            <person name="Uematsu K."/>
            <person name="Ikuta T."/>
            <person name="Ito M."/>
            <person name="Matsui Y."/>
            <person name="Miyazaki M."/>
            <person name="Murata K."/>
            <person name="Saito Y."/>
            <person name="Sakai S."/>
            <person name="Song C."/>
            <person name="Tasumi E."/>
            <person name="Yamanaka Y."/>
            <person name="Yamaguchi T."/>
            <person name="Kamagata Y."/>
            <person name="Tamaki H."/>
            <person name="Takai K."/>
        </authorList>
    </citation>
    <scope>NUCLEOTIDE SEQUENCE [LARGE SCALE GENOMIC DNA]</scope>
    <source>
        <strain evidence="8 9">MK-D1</strain>
    </source>
</reference>
<keyword evidence="6" id="KW-0464">Manganese</keyword>
<evidence type="ECO:0000256" key="3">
    <source>
        <dbReference type="ARBA" id="ARBA00022723"/>
    </source>
</evidence>
<dbReference type="KEGG" id="psyt:DSAG12_03438"/>
<evidence type="ECO:0000256" key="6">
    <source>
        <dbReference type="ARBA" id="ARBA00023211"/>
    </source>
</evidence>
<dbReference type="EMBL" id="CP042905">
    <property type="protein sequence ID" value="QEE17601.1"/>
    <property type="molecule type" value="Genomic_DNA"/>
</dbReference>
<dbReference type="GO" id="GO:0046872">
    <property type="term" value="F:metal ion binding"/>
    <property type="evidence" value="ECO:0007669"/>
    <property type="project" value="UniProtKB-KW"/>
</dbReference>
<protein>
    <submittedName>
        <fullName evidence="8">CoA pyrophosphatase</fullName>
        <ecNumber evidence="8">3.6.1.55</ecNumber>
    </submittedName>
</protein>
<dbReference type="AlphaFoldDB" id="A0A5B9DF03"/>
<evidence type="ECO:0000256" key="1">
    <source>
        <dbReference type="ARBA" id="ARBA00001936"/>
    </source>
</evidence>
<evidence type="ECO:0000256" key="4">
    <source>
        <dbReference type="ARBA" id="ARBA00022801"/>
    </source>
</evidence>
<sequence length="233" mass="26975">MIQIKNSKLNYIYNPHEIESLLANFIPYHYETQDLRNSAVLIPILPIHTSSSKSPSYQIIMTGRSPKLKHHTGEMSFPGGKFDPAQDNCLKDTALRETYEEIGVTPENIRIIGNLDDLPTLTGWTIRVFIGLLEIPPDFRFSINQEEVSALVKIPIEYIARNNLFYKIPFPKDHNFSMLCFDYNDPELEQNFKIWGASAHMLQEFLKKIYNIVVISPEYKRPTLKECLDAVRR</sequence>
<keyword evidence="4 8" id="KW-0378">Hydrolase</keyword>
<keyword evidence="5" id="KW-0460">Magnesium</keyword>
<evidence type="ECO:0000313" key="9">
    <source>
        <dbReference type="Proteomes" id="UP000321408"/>
    </source>
</evidence>
<dbReference type="GO" id="GO:0010945">
    <property type="term" value="F:coenzyme A diphosphatase activity"/>
    <property type="evidence" value="ECO:0007669"/>
    <property type="project" value="InterPro"/>
</dbReference>
<keyword evidence="9" id="KW-1185">Reference proteome</keyword>